<feature type="region of interest" description="Disordered" evidence="6">
    <location>
        <begin position="165"/>
        <end position="199"/>
    </location>
</feature>
<feature type="domain" description="WHEP-TRS" evidence="7">
    <location>
        <begin position="1"/>
        <end position="41"/>
    </location>
</feature>
<dbReference type="OrthoDB" id="1350766at2759"/>
<dbReference type="SMART" id="SM00991">
    <property type="entry name" value="WHEP-TRS"/>
    <property type="match status" value="4"/>
</dbReference>
<evidence type="ECO:0000256" key="1">
    <source>
        <dbReference type="ARBA" id="ARBA00022598"/>
    </source>
</evidence>
<dbReference type="PROSITE" id="PS51185">
    <property type="entry name" value="WHEP_TRS_2"/>
    <property type="match status" value="4"/>
</dbReference>
<feature type="domain" description="WHEP-TRS" evidence="7">
    <location>
        <begin position="51"/>
        <end position="107"/>
    </location>
</feature>
<dbReference type="AlphaFoldDB" id="A0A3P6QK38"/>
<dbReference type="InterPro" id="IPR009068">
    <property type="entry name" value="uS15_NS1_RNA-bd_sf"/>
</dbReference>
<evidence type="ECO:0000256" key="5">
    <source>
        <dbReference type="ARBA" id="ARBA00023146"/>
    </source>
</evidence>
<dbReference type="SUPFAM" id="SSF47060">
    <property type="entry name" value="S15/NS1 RNA-binding domain"/>
    <property type="match status" value="4"/>
</dbReference>
<evidence type="ECO:0000256" key="6">
    <source>
        <dbReference type="SAM" id="MobiDB-lite"/>
    </source>
</evidence>
<name>A0A3P6QK38_CYLGO</name>
<organism evidence="8 9">
    <name type="scientific">Cylicostephanus goldi</name>
    <name type="common">Nematode worm</name>
    <dbReference type="NCBI Taxonomy" id="71465"/>
    <lineage>
        <taxon>Eukaryota</taxon>
        <taxon>Metazoa</taxon>
        <taxon>Ecdysozoa</taxon>
        <taxon>Nematoda</taxon>
        <taxon>Chromadorea</taxon>
        <taxon>Rhabditida</taxon>
        <taxon>Rhabditina</taxon>
        <taxon>Rhabditomorpha</taxon>
        <taxon>Strongyloidea</taxon>
        <taxon>Strongylidae</taxon>
        <taxon>Cylicostephanus</taxon>
    </lineage>
</organism>
<dbReference type="InterPro" id="IPR000738">
    <property type="entry name" value="WHEP-TRS_dom"/>
</dbReference>
<evidence type="ECO:0000259" key="7">
    <source>
        <dbReference type="PROSITE" id="PS51185"/>
    </source>
</evidence>
<sequence length="243" mass="26134">RSEKAKDPKSALTKAAIAKLLDLKKQYKEKAGKDYVPEAASAPSVAKVPSDVQALCSEIEAQGELTRQEKAKDAKSAAAKAAIAKLLELKQNYKEITGLDYKPGQTPPTKSQASASTPSNASALYAEIEAQGDLVRSEKAKDAKSEASKTAIAKLLELKKQYKEITGQDYKPGQKPEGSPSNTADVTSDDAATLYDQIHAQGELVRSEKAKDAKSEASKAAIAKLLELKKLYKEKTGHDYKPK</sequence>
<evidence type="ECO:0000256" key="2">
    <source>
        <dbReference type="ARBA" id="ARBA00022741"/>
    </source>
</evidence>
<gene>
    <name evidence="8" type="ORF">CGOC_LOCUS296</name>
</gene>
<dbReference type="EMBL" id="UYRV01000389">
    <property type="protein sequence ID" value="VDK44260.1"/>
    <property type="molecule type" value="Genomic_DNA"/>
</dbReference>
<dbReference type="Proteomes" id="UP000271889">
    <property type="component" value="Unassembled WGS sequence"/>
</dbReference>
<keyword evidence="2" id="KW-0547">Nucleotide-binding</keyword>
<protein>
    <recommendedName>
        <fullName evidence="7">WHEP-TRS domain-containing protein</fullName>
    </recommendedName>
</protein>
<evidence type="ECO:0000256" key="3">
    <source>
        <dbReference type="ARBA" id="ARBA00022840"/>
    </source>
</evidence>
<evidence type="ECO:0000313" key="9">
    <source>
        <dbReference type="Proteomes" id="UP000271889"/>
    </source>
</evidence>
<keyword evidence="9" id="KW-1185">Reference proteome</keyword>
<feature type="region of interest" description="Disordered" evidence="6">
    <location>
        <begin position="98"/>
        <end position="123"/>
    </location>
</feature>
<reference evidence="8 9" key="1">
    <citation type="submission" date="2018-11" db="EMBL/GenBank/DDBJ databases">
        <authorList>
            <consortium name="Pathogen Informatics"/>
        </authorList>
    </citation>
    <scope>NUCLEOTIDE SEQUENCE [LARGE SCALE GENOMIC DNA]</scope>
</reference>
<dbReference type="Gene3D" id="1.10.287.10">
    <property type="entry name" value="S15/NS1, RNA-binding"/>
    <property type="match status" value="4"/>
</dbReference>
<evidence type="ECO:0000313" key="8">
    <source>
        <dbReference type="EMBL" id="VDK44260.1"/>
    </source>
</evidence>
<keyword evidence="5" id="KW-0030">Aminoacyl-tRNA synthetase</keyword>
<evidence type="ECO:0000256" key="4">
    <source>
        <dbReference type="ARBA" id="ARBA00022917"/>
    </source>
</evidence>
<proteinExistence type="predicted"/>
<feature type="compositionally biased region" description="Polar residues" evidence="6">
    <location>
        <begin position="107"/>
        <end position="122"/>
    </location>
</feature>
<feature type="non-terminal residue" evidence="8">
    <location>
        <position position="1"/>
    </location>
</feature>
<dbReference type="GO" id="GO:0005524">
    <property type="term" value="F:ATP binding"/>
    <property type="evidence" value="ECO:0007669"/>
    <property type="project" value="UniProtKB-KW"/>
</dbReference>
<dbReference type="Pfam" id="PF00458">
    <property type="entry name" value="WHEP-TRS"/>
    <property type="match status" value="3"/>
</dbReference>
<feature type="domain" description="WHEP-TRS" evidence="7">
    <location>
        <begin position="120"/>
        <end position="176"/>
    </location>
</feature>
<dbReference type="GO" id="GO:0004812">
    <property type="term" value="F:aminoacyl-tRNA ligase activity"/>
    <property type="evidence" value="ECO:0007669"/>
    <property type="project" value="UniProtKB-KW"/>
</dbReference>
<keyword evidence="3" id="KW-0067">ATP-binding</keyword>
<keyword evidence="1" id="KW-0436">Ligase</keyword>
<dbReference type="GO" id="GO:0006418">
    <property type="term" value="P:tRNA aminoacylation for protein translation"/>
    <property type="evidence" value="ECO:0007669"/>
    <property type="project" value="InterPro"/>
</dbReference>
<accession>A0A3P6QK38</accession>
<feature type="domain" description="WHEP-TRS" evidence="7">
    <location>
        <begin position="190"/>
        <end position="243"/>
    </location>
</feature>
<keyword evidence="4" id="KW-0648">Protein biosynthesis</keyword>